<name>A0ACB8SIL0_9AGAM</name>
<organism evidence="1 2">
    <name type="scientific">Artomyces pyxidatus</name>
    <dbReference type="NCBI Taxonomy" id="48021"/>
    <lineage>
        <taxon>Eukaryota</taxon>
        <taxon>Fungi</taxon>
        <taxon>Dikarya</taxon>
        <taxon>Basidiomycota</taxon>
        <taxon>Agaricomycotina</taxon>
        <taxon>Agaricomycetes</taxon>
        <taxon>Russulales</taxon>
        <taxon>Auriscalpiaceae</taxon>
        <taxon>Artomyces</taxon>
    </lineage>
</organism>
<gene>
    <name evidence="1" type="ORF">BV25DRAFT_1640635</name>
</gene>
<sequence length="185" mass="19118">MKQPAPAPALPEKAEHKSTPSKDETSAAIARAEEKKAAAEARSSKSSSSSDDTTKPSTGNKGPSVKGSGYDTDYHPAAEHPPPADMDTAVPSTTEADTVGGHGHQKGGTEKTQANSDPDPKTGESAVKEAAGGGPGSGRHETEENQKHKVGVMSKVKGEVQVLVGKVTKNSDKVDEGRKLKEGRN</sequence>
<accession>A0ACB8SIL0</accession>
<evidence type="ECO:0000313" key="1">
    <source>
        <dbReference type="EMBL" id="KAI0056219.1"/>
    </source>
</evidence>
<proteinExistence type="predicted"/>
<comment type="caution">
    <text evidence="1">The sequence shown here is derived from an EMBL/GenBank/DDBJ whole genome shotgun (WGS) entry which is preliminary data.</text>
</comment>
<reference evidence="1" key="1">
    <citation type="submission" date="2021-03" db="EMBL/GenBank/DDBJ databases">
        <authorList>
            <consortium name="DOE Joint Genome Institute"/>
            <person name="Ahrendt S."/>
            <person name="Looney B.P."/>
            <person name="Miyauchi S."/>
            <person name="Morin E."/>
            <person name="Drula E."/>
            <person name="Courty P.E."/>
            <person name="Chicoki N."/>
            <person name="Fauchery L."/>
            <person name="Kohler A."/>
            <person name="Kuo A."/>
            <person name="Labutti K."/>
            <person name="Pangilinan J."/>
            <person name="Lipzen A."/>
            <person name="Riley R."/>
            <person name="Andreopoulos W."/>
            <person name="He G."/>
            <person name="Johnson J."/>
            <person name="Barry K.W."/>
            <person name="Grigoriev I.V."/>
            <person name="Nagy L."/>
            <person name="Hibbett D."/>
            <person name="Henrissat B."/>
            <person name="Matheny P.B."/>
            <person name="Labbe J."/>
            <person name="Martin F."/>
        </authorList>
    </citation>
    <scope>NUCLEOTIDE SEQUENCE</scope>
    <source>
        <strain evidence="1">HHB10654</strain>
    </source>
</reference>
<keyword evidence="2" id="KW-1185">Reference proteome</keyword>
<evidence type="ECO:0000313" key="2">
    <source>
        <dbReference type="Proteomes" id="UP000814140"/>
    </source>
</evidence>
<dbReference type="Proteomes" id="UP000814140">
    <property type="component" value="Unassembled WGS sequence"/>
</dbReference>
<protein>
    <submittedName>
        <fullName evidence="1">Uncharacterized protein</fullName>
    </submittedName>
</protein>
<dbReference type="EMBL" id="MU277268">
    <property type="protein sequence ID" value="KAI0056219.1"/>
    <property type="molecule type" value="Genomic_DNA"/>
</dbReference>
<reference evidence="1" key="2">
    <citation type="journal article" date="2022" name="New Phytol.">
        <title>Evolutionary transition to the ectomycorrhizal habit in the genomes of a hyperdiverse lineage of mushroom-forming fungi.</title>
        <authorList>
            <person name="Looney B."/>
            <person name="Miyauchi S."/>
            <person name="Morin E."/>
            <person name="Drula E."/>
            <person name="Courty P.E."/>
            <person name="Kohler A."/>
            <person name="Kuo A."/>
            <person name="LaButti K."/>
            <person name="Pangilinan J."/>
            <person name="Lipzen A."/>
            <person name="Riley R."/>
            <person name="Andreopoulos W."/>
            <person name="He G."/>
            <person name="Johnson J."/>
            <person name="Nolan M."/>
            <person name="Tritt A."/>
            <person name="Barry K.W."/>
            <person name="Grigoriev I.V."/>
            <person name="Nagy L.G."/>
            <person name="Hibbett D."/>
            <person name="Henrissat B."/>
            <person name="Matheny P.B."/>
            <person name="Labbe J."/>
            <person name="Martin F.M."/>
        </authorList>
    </citation>
    <scope>NUCLEOTIDE SEQUENCE</scope>
    <source>
        <strain evidence="1">HHB10654</strain>
    </source>
</reference>